<accession>A0A7J6WQS2</accession>
<evidence type="ECO:0000313" key="2">
    <source>
        <dbReference type="Proteomes" id="UP000554482"/>
    </source>
</evidence>
<dbReference type="GO" id="GO:0000492">
    <property type="term" value="P:box C/D snoRNP assembly"/>
    <property type="evidence" value="ECO:0007669"/>
    <property type="project" value="InterPro"/>
</dbReference>
<name>A0A7J6WQS2_THATH</name>
<dbReference type="Pfam" id="PF15370">
    <property type="entry name" value="NOPCHAP1"/>
    <property type="match status" value="1"/>
</dbReference>
<dbReference type="GO" id="GO:0062064">
    <property type="term" value="F:box C/D methylation guide snoRNP complex binding"/>
    <property type="evidence" value="ECO:0007669"/>
    <property type="project" value="TreeGrafter"/>
</dbReference>
<comment type="caution">
    <text evidence="1">The sequence shown here is derived from an EMBL/GenBank/DDBJ whole genome shotgun (WGS) entry which is preliminary data.</text>
</comment>
<dbReference type="InterPro" id="IPR027921">
    <property type="entry name" value="NOPCHAP1"/>
</dbReference>
<organism evidence="1 2">
    <name type="scientific">Thalictrum thalictroides</name>
    <name type="common">Rue-anemone</name>
    <name type="synonym">Anemone thalictroides</name>
    <dbReference type="NCBI Taxonomy" id="46969"/>
    <lineage>
        <taxon>Eukaryota</taxon>
        <taxon>Viridiplantae</taxon>
        <taxon>Streptophyta</taxon>
        <taxon>Embryophyta</taxon>
        <taxon>Tracheophyta</taxon>
        <taxon>Spermatophyta</taxon>
        <taxon>Magnoliopsida</taxon>
        <taxon>Ranunculales</taxon>
        <taxon>Ranunculaceae</taxon>
        <taxon>Thalictroideae</taxon>
        <taxon>Thalictrum</taxon>
    </lineage>
</organism>
<dbReference type="PANTHER" id="PTHR28674:SF1">
    <property type="entry name" value="NOP PROTEIN CHAPERONE 1"/>
    <property type="match status" value="1"/>
</dbReference>
<dbReference type="PANTHER" id="PTHR28674">
    <property type="entry name" value="SIMILAR TO DNA SEGMENT, CHR 10, WAYNE STATE UNIVERSITY 102,-EXPRESSED"/>
    <property type="match status" value="1"/>
</dbReference>
<dbReference type="AlphaFoldDB" id="A0A7J6WQS2"/>
<protein>
    <submittedName>
        <fullName evidence="1">Uncharacterized protein</fullName>
    </submittedName>
</protein>
<reference evidence="1 2" key="1">
    <citation type="submission" date="2020-06" db="EMBL/GenBank/DDBJ databases">
        <title>Transcriptomic and genomic resources for Thalictrum thalictroides and T. hernandezii: Facilitating candidate gene discovery in an emerging model plant lineage.</title>
        <authorList>
            <person name="Arias T."/>
            <person name="Riano-Pachon D.M."/>
            <person name="Di Stilio V.S."/>
        </authorList>
    </citation>
    <scope>NUCLEOTIDE SEQUENCE [LARGE SCALE GENOMIC DNA]</scope>
    <source>
        <strain evidence="2">cv. WT478/WT964</strain>
        <tissue evidence="1">Leaves</tissue>
    </source>
</reference>
<keyword evidence="2" id="KW-1185">Reference proteome</keyword>
<sequence length="120" mass="12905">MAEANARLQHDAKTDYNFEELTGNESEYIEMDLVLGVADLHTPEAVAAAESAMAGSQSVTHVAADICGSDFESDDDDNSVDANTHFKPCSSDNFSKAKYDMDVGLTNGQGKKSKKIVELL</sequence>
<gene>
    <name evidence="1" type="ORF">FRX31_010694</name>
</gene>
<dbReference type="Proteomes" id="UP000554482">
    <property type="component" value="Unassembled WGS sequence"/>
</dbReference>
<dbReference type="EMBL" id="JABWDY010011524">
    <property type="protein sequence ID" value="KAF5199719.1"/>
    <property type="molecule type" value="Genomic_DNA"/>
</dbReference>
<evidence type="ECO:0000313" key="1">
    <source>
        <dbReference type="EMBL" id="KAF5199719.1"/>
    </source>
</evidence>
<proteinExistence type="predicted"/>
<dbReference type="OrthoDB" id="1112980at2759"/>